<keyword evidence="7" id="KW-0594">Phospholipid biosynthesis</keyword>
<evidence type="ECO:0000256" key="7">
    <source>
        <dbReference type="RuleBase" id="RU361267"/>
    </source>
</evidence>
<dbReference type="PANTHER" id="PTHR10434:SF64">
    <property type="entry name" value="1-ACYL-SN-GLYCEROL-3-PHOSPHATE ACYLTRANSFERASE-RELATED"/>
    <property type="match status" value="1"/>
</dbReference>
<comment type="pathway">
    <text evidence="1">Lipid metabolism.</text>
</comment>
<evidence type="ECO:0000256" key="5">
    <source>
        <dbReference type="ARBA" id="ARBA00023098"/>
    </source>
</evidence>
<evidence type="ECO:0000259" key="9">
    <source>
        <dbReference type="SMART" id="SM00563"/>
    </source>
</evidence>
<reference evidence="10" key="1">
    <citation type="submission" date="2023-08" db="EMBL/GenBank/DDBJ databases">
        <authorList>
            <person name="Chen Y."/>
            <person name="Shah S."/>
            <person name="Dougan E. K."/>
            <person name="Thang M."/>
            <person name="Chan C."/>
        </authorList>
    </citation>
    <scope>NUCLEOTIDE SEQUENCE</scope>
</reference>
<dbReference type="PANTHER" id="PTHR10434">
    <property type="entry name" value="1-ACYL-SN-GLYCEROL-3-PHOSPHATE ACYLTRANSFERASE"/>
    <property type="match status" value="1"/>
</dbReference>
<keyword evidence="5 7" id="KW-0443">Lipid metabolism</keyword>
<feature type="transmembrane region" description="Helical" evidence="8">
    <location>
        <begin position="175"/>
        <end position="196"/>
    </location>
</feature>
<evidence type="ECO:0000313" key="11">
    <source>
        <dbReference type="Proteomes" id="UP001178507"/>
    </source>
</evidence>
<comment type="domain">
    <text evidence="7">The HXXXXD motif is essential for acyltransferase activity and may constitute the binding site for the phosphate moiety of the glycerol-3-phosphate.</text>
</comment>
<name>A0AA36IE66_9DINO</name>
<keyword evidence="7" id="KW-1208">Phospholipid metabolism</keyword>
<dbReference type="EC" id="2.3.1.51" evidence="7"/>
<dbReference type="SUPFAM" id="SSF69593">
    <property type="entry name" value="Glycerol-3-phosphate (1)-acyltransferase"/>
    <property type="match status" value="1"/>
</dbReference>
<dbReference type="GO" id="GO:0003841">
    <property type="term" value="F:1-acylglycerol-3-phosphate O-acyltransferase activity"/>
    <property type="evidence" value="ECO:0007669"/>
    <property type="project" value="UniProtKB-UniRule"/>
</dbReference>
<comment type="similarity">
    <text evidence="2 7">Belongs to the 1-acyl-sn-glycerol-3-phosphate acyltransferase family.</text>
</comment>
<keyword evidence="4 7" id="KW-0808">Transferase</keyword>
<evidence type="ECO:0000256" key="3">
    <source>
        <dbReference type="ARBA" id="ARBA00022516"/>
    </source>
</evidence>
<evidence type="ECO:0000313" key="10">
    <source>
        <dbReference type="EMBL" id="CAJ1385657.1"/>
    </source>
</evidence>
<keyword evidence="3 7" id="KW-0444">Lipid biosynthesis</keyword>
<keyword evidence="8" id="KW-0812">Transmembrane</keyword>
<keyword evidence="8" id="KW-1133">Transmembrane helix</keyword>
<comment type="caution">
    <text evidence="10">The sequence shown here is derived from an EMBL/GenBank/DDBJ whole genome shotgun (WGS) entry which is preliminary data.</text>
</comment>
<keyword evidence="6 7" id="KW-0012">Acyltransferase</keyword>
<dbReference type="GO" id="GO:0016020">
    <property type="term" value="C:membrane"/>
    <property type="evidence" value="ECO:0007669"/>
    <property type="project" value="InterPro"/>
</dbReference>
<dbReference type="SMART" id="SM00563">
    <property type="entry name" value="PlsC"/>
    <property type="match status" value="1"/>
</dbReference>
<dbReference type="InterPro" id="IPR004552">
    <property type="entry name" value="AGP_acyltrans"/>
</dbReference>
<evidence type="ECO:0000256" key="4">
    <source>
        <dbReference type="ARBA" id="ARBA00022679"/>
    </source>
</evidence>
<dbReference type="Pfam" id="PF01553">
    <property type="entry name" value="Acyltransferase"/>
    <property type="match status" value="1"/>
</dbReference>
<organism evidence="10 11">
    <name type="scientific">Effrenium voratum</name>
    <dbReference type="NCBI Taxonomy" id="2562239"/>
    <lineage>
        <taxon>Eukaryota</taxon>
        <taxon>Sar</taxon>
        <taxon>Alveolata</taxon>
        <taxon>Dinophyceae</taxon>
        <taxon>Suessiales</taxon>
        <taxon>Symbiodiniaceae</taxon>
        <taxon>Effrenium</taxon>
    </lineage>
</organism>
<protein>
    <recommendedName>
        <fullName evidence="7">1-acyl-sn-glycerol-3-phosphate acyltransferase</fullName>
        <ecNumber evidence="7">2.3.1.51</ecNumber>
    </recommendedName>
</protein>
<accession>A0AA36IE66</accession>
<dbReference type="GO" id="GO:0006654">
    <property type="term" value="P:phosphatidic acid biosynthetic process"/>
    <property type="evidence" value="ECO:0007669"/>
    <property type="project" value="TreeGrafter"/>
</dbReference>
<gene>
    <name evidence="10" type="ORF">EVOR1521_LOCUS12215</name>
</gene>
<evidence type="ECO:0000256" key="2">
    <source>
        <dbReference type="ARBA" id="ARBA00008655"/>
    </source>
</evidence>
<evidence type="ECO:0000256" key="6">
    <source>
        <dbReference type="ARBA" id="ARBA00023315"/>
    </source>
</evidence>
<comment type="catalytic activity">
    <reaction evidence="7">
        <text>a 1-acyl-sn-glycero-3-phosphate + an acyl-CoA = a 1,2-diacyl-sn-glycero-3-phosphate + CoA</text>
        <dbReference type="Rhea" id="RHEA:19709"/>
        <dbReference type="ChEBI" id="CHEBI:57287"/>
        <dbReference type="ChEBI" id="CHEBI:57970"/>
        <dbReference type="ChEBI" id="CHEBI:58342"/>
        <dbReference type="ChEBI" id="CHEBI:58608"/>
        <dbReference type="EC" id="2.3.1.51"/>
    </reaction>
</comment>
<sequence>MDFATVELDEVYAVEQVEEPQPEPKWEAPETKMECWDAPRWEDTEVELPQRTADVRPGHLWSNEQGEQVSAALRGSSSQSREQSEELRALLDLQHREVMHRLDRQEEMLRQLVPWRPFARRPAKDEQVATKDLSPQLRGGSFGSTAPLHASSDLERFVAPSSHVPGHKIFACVRAVSLLLTLLIGGVWVVPAVLGSMILDPQRKQRKWVDLIICAWSTVTVWPYFKVKVLGGEHLPKDGKACIYVANHQSFMDILSSYHIFRSFKFVSKSSILKIPLVGWVMKRAKTVTIQREDRRSQVAAFRACVDALKKGTSIFIFPEGTRSMDGKLLEFKRGPISMAKKAGVPVQPITIRGTGRLMPSKKEYLLYCNRAGVEIVVHPQISAEEVKDTGDEELLGRVKRTIEAALPPQLQSTGA</sequence>
<dbReference type="EMBL" id="CAUJNA010001265">
    <property type="protein sequence ID" value="CAJ1385657.1"/>
    <property type="molecule type" value="Genomic_DNA"/>
</dbReference>
<keyword evidence="8" id="KW-0472">Membrane</keyword>
<dbReference type="InterPro" id="IPR002123">
    <property type="entry name" value="Plipid/glycerol_acylTrfase"/>
</dbReference>
<feature type="domain" description="Phospholipid/glycerol acyltransferase" evidence="9">
    <location>
        <begin position="242"/>
        <end position="355"/>
    </location>
</feature>
<dbReference type="Proteomes" id="UP001178507">
    <property type="component" value="Unassembled WGS sequence"/>
</dbReference>
<dbReference type="NCBIfam" id="TIGR00530">
    <property type="entry name" value="AGP_acyltrn"/>
    <property type="match status" value="1"/>
</dbReference>
<keyword evidence="11" id="KW-1185">Reference proteome</keyword>
<evidence type="ECO:0000256" key="8">
    <source>
        <dbReference type="SAM" id="Phobius"/>
    </source>
</evidence>
<dbReference type="CDD" id="cd07989">
    <property type="entry name" value="LPLAT_AGPAT-like"/>
    <property type="match status" value="1"/>
</dbReference>
<dbReference type="AlphaFoldDB" id="A0AA36IE66"/>
<proteinExistence type="inferred from homology"/>
<evidence type="ECO:0000256" key="1">
    <source>
        <dbReference type="ARBA" id="ARBA00005189"/>
    </source>
</evidence>